<name>E1QTS5_VULDI</name>
<gene>
    <name evidence="1" type="ordered locus">Vdis_1614</name>
</gene>
<organism evidence="1 2">
    <name type="scientific">Vulcanisaeta distributa (strain DSM 14429 / JCM 11212 / NBRC 100878 / IC-017)</name>
    <dbReference type="NCBI Taxonomy" id="572478"/>
    <lineage>
        <taxon>Archaea</taxon>
        <taxon>Thermoproteota</taxon>
        <taxon>Thermoprotei</taxon>
        <taxon>Thermoproteales</taxon>
        <taxon>Thermoproteaceae</taxon>
        <taxon>Vulcanisaeta</taxon>
    </lineage>
</organism>
<dbReference type="Proteomes" id="UP000006681">
    <property type="component" value="Chromosome"/>
</dbReference>
<reference evidence="2" key="2">
    <citation type="journal article" date="2010" name="Stand. Genomic Sci.">
        <title>Complete genome sequence of Vulcanisaeta distributa type strain (IC-017T).</title>
        <authorList>
            <person name="Mavromatis K."/>
            <person name="Sikorski J."/>
            <person name="Pabst E."/>
            <person name="Teshima H."/>
            <person name="Lapidus A."/>
            <person name="Lucas S."/>
            <person name="Nolan M."/>
            <person name="Glavina Del Rio T."/>
            <person name="Cheng J."/>
            <person name="Bruce D."/>
            <person name="Goodwin L."/>
            <person name="Pitluck S."/>
            <person name="Liolios K."/>
            <person name="Ivanova N."/>
            <person name="Mikhailova N."/>
            <person name="Pati A."/>
            <person name="Chen A."/>
            <person name="Palaniappan K."/>
            <person name="Land M."/>
            <person name="Hauser L."/>
            <person name="Chang Y."/>
            <person name="Jeffries C."/>
            <person name="Rohde M."/>
            <person name="Spring S."/>
            <person name="Goker M."/>
            <person name="Wirth R."/>
            <person name="Woyke T."/>
            <person name="Bristow J."/>
            <person name="Eisen J."/>
            <person name="Markowitz V."/>
            <person name="Hugenholtz P."/>
            <person name="Klenk H."/>
            <person name="Kyrpides N."/>
        </authorList>
    </citation>
    <scope>NUCLEOTIDE SEQUENCE [LARGE SCALE GENOMIC DNA]</scope>
    <source>
        <strain evidence="2">DSM 14429 / JCM 11212 / NBRC 100878 / IC-017</strain>
    </source>
</reference>
<keyword evidence="2" id="KW-1185">Reference proteome</keyword>
<proteinExistence type="predicted"/>
<dbReference type="AlphaFoldDB" id="E1QTS5"/>
<dbReference type="KEGG" id="vdi:Vdis_1614"/>
<sequence>MIRIKFNRGNIRRSDSNEDADRYMYIDNVQEYGKYYAFIRRVPM</sequence>
<evidence type="ECO:0000313" key="2">
    <source>
        <dbReference type="Proteomes" id="UP000006681"/>
    </source>
</evidence>
<dbReference type="STRING" id="572478.Vdis_1614"/>
<protein>
    <submittedName>
        <fullName evidence="1">Uncharacterized protein</fullName>
    </submittedName>
</protein>
<evidence type="ECO:0000313" key="1">
    <source>
        <dbReference type="EMBL" id="ADN50992.1"/>
    </source>
</evidence>
<reference evidence="1 2" key="1">
    <citation type="journal article" date="2010" name="Stand. Genomic Sci.">
        <title>Complete genome sequence of Vulcanisaeta distributa type strain (IC-017).</title>
        <authorList>
            <person name="Mavromatis K."/>
            <person name="Sikorski J."/>
            <person name="Pabst E."/>
            <person name="Teshima H."/>
            <person name="Lapidus A."/>
            <person name="Lucas S."/>
            <person name="Nolan M."/>
            <person name="Glavina Del Rio T."/>
            <person name="Cheng J.F."/>
            <person name="Bruce D."/>
            <person name="Goodwin L."/>
            <person name="Pitluck S."/>
            <person name="Liolios K."/>
            <person name="Ivanova N."/>
            <person name="Mikhailova N."/>
            <person name="Pati A."/>
            <person name="Chen A."/>
            <person name="Palaniappan K."/>
            <person name="Land M."/>
            <person name="Hauser L."/>
            <person name="Chang Y.J."/>
            <person name="Jeffries C.D."/>
            <person name="Rohde M."/>
            <person name="Spring S."/>
            <person name="Goker M."/>
            <person name="Wirth R."/>
            <person name="Woyke T."/>
            <person name="Bristow J."/>
            <person name="Eisen J.A."/>
            <person name="Markowitz V."/>
            <person name="Hugenholtz P."/>
            <person name="Klenk H.P."/>
            <person name="Kyrpides N.C."/>
        </authorList>
    </citation>
    <scope>NUCLEOTIDE SEQUENCE [LARGE SCALE GENOMIC DNA]</scope>
    <source>
        <strain evidence="2">DSM 14429 / JCM 11212 / NBRC 100878 / IC-017</strain>
    </source>
</reference>
<accession>E1QTS5</accession>
<dbReference type="HOGENOM" id="CLU_3210953_0_0_2"/>
<dbReference type="EMBL" id="CP002100">
    <property type="protein sequence ID" value="ADN50992.1"/>
    <property type="molecule type" value="Genomic_DNA"/>
</dbReference>